<dbReference type="AlphaFoldDB" id="A0A448Z7F1"/>
<dbReference type="GO" id="GO:0003723">
    <property type="term" value="F:RNA binding"/>
    <property type="evidence" value="ECO:0007669"/>
    <property type="project" value="UniProtKB-UniRule"/>
</dbReference>
<feature type="compositionally biased region" description="Gly residues" evidence="4">
    <location>
        <begin position="268"/>
        <end position="293"/>
    </location>
</feature>
<evidence type="ECO:0000313" key="7">
    <source>
        <dbReference type="EMBL" id="VEU37960.1"/>
    </source>
</evidence>
<name>A0A448Z7F1_9STRA</name>
<dbReference type="SUPFAM" id="SSF54928">
    <property type="entry name" value="RNA-binding domain, RBD"/>
    <property type="match status" value="2"/>
</dbReference>
<accession>A0A448Z7F1</accession>
<evidence type="ECO:0000256" key="5">
    <source>
        <dbReference type="SAM" id="Phobius"/>
    </source>
</evidence>
<dbReference type="InterPro" id="IPR050666">
    <property type="entry name" value="ESRP"/>
</dbReference>
<dbReference type="EMBL" id="CAACVS010000148">
    <property type="protein sequence ID" value="VEU37960.1"/>
    <property type="molecule type" value="Genomic_DNA"/>
</dbReference>
<keyword evidence="5" id="KW-0472">Membrane</keyword>
<feature type="transmembrane region" description="Helical" evidence="5">
    <location>
        <begin position="167"/>
        <end position="184"/>
    </location>
</feature>
<keyword evidence="1" id="KW-0677">Repeat</keyword>
<proteinExistence type="predicted"/>
<evidence type="ECO:0000256" key="2">
    <source>
        <dbReference type="ARBA" id="ARBA00022884"/>
    </source>
</evidence>
<keyword evidence="8" id="KW-1185">Reference proteome</keyword>
<evidence type="ECO:0000256" key="1">
    <source>
        <dbReference type="ARBA" id="ARBA00022737"/>
    </source>
</evidence>
<dbReference type="Proteomes" id="UP000291116">
    <property type="component" value="Unassembled WGS sequence"/>
</dbReference>
<gene>
    <name evidence="7" type="ORF">PSNMU_V1.4_AUG-EV-PASAV3_0047950</name>
</gene>
<sequence length="413" mass="45931">MNQNQHGQHQEQQGGNLEERREPQFLFENPPVAYGYVDTSWAAHITMMHQLEPHQRYEYPHQPLQQSMEGVPLPPGIPGLGGSTDPLEAVLGPFPCARLRNLPFDATLEDILILFQGLVVIDVVLIGQGEAFVIFANPMDYQMALQRDRQTIGRSFVAITPGSRSDYYSAIATVSVFLAVYLLNHFSFTPHSLFSFLYLTYICNLDFLSSFIILWLQQQWQETQGGPIVRTSDDIHLGEEHHHHHKDTKGTELFGMIPSGYPSQSSLGGHGGGRSDSGSRRGGGGGSIGGGSMSGRSNTGRMNPPGVIVKRTGGGIQIGEHTGFLRMRGLPFSATKEDIYVFFEEYNTVSDSIVLTYRSDGRATGEAYVQFETGEDSKRAMDLHRKMMGNRYIELFLSNKEEHGRALARFGDR</sequence>
<keyword evidence="5" id="KW-1133">Transmembrane helix</keyword>
<feature type="transmembrane region" description="Helical" evidence="5">
    <location>
        <begin position="196"/>
        <end position="216"/>
    </location>
</feature>
<dbReference type="InterPro" id="IPR012677">
    <property type="entry name" value="Nucleotide-bd_a/b_plait_sf"/>
</dbReference>
<organism evidence="7 8">
    <name type="scientific">Pseudo-nitzschia multistriata</name>
    <dbReference type="NCBI Taxonomy" id="183589"/>
    <lineage>
        <taxon>Eukaryota</taxon>
        <taxon>Sar</taxon>
        <taxon>Stramenopiles</taxon>
        <taxon>Ochrophyta</taxon>
        <taxon>Bacillariophyta</taxon>
        <taxon>Bacillariophyceae</taxon>
        <taxon>Bacillariophycidae</taxon>
        <taxon>Bacillariales</taxon>
        <taxon>Bacillariaceae</taxon>
        <taxon>Pseudo-nitzschia</taxon>
    </lineage>
</organism>
<keyword evidence="5" id="KW-0812">Transmembrane</keyword>
<dbReference type="CDD" id="cd12254">
    <property type="entry name" value="RRM_hnRNPH_ESRPs_RBM12_like"/>
    <property type="match status" value="2"/>
</dbReference>
<keyword evidence="2 3" id="KW-0694">RNA-binding</keyword>
<dbReference type="SMART" id="SM00360">
    <property type="entry name" value="RRM"/>
    <property type="match status" value="2"/>
</dbReference>
<feature type="region of interest" description="Disordered" evidence="4">
    <location>
        <begin position="264"/>
        <end position="306"/>
    </location>
</feature>
<protein>
    <recommendedName>
        <fullName evidence="6">RRM domain-containing protein</fullName>
    </recommendedName>
</protein>
<dbReference type="InterPro" id="IPR000504">
    <property type="entry name" value="RRM_dom"/>
</dbReference>
<dbReference type="Pfam" id="PF00076">
    <property type="entry name" value="RRM_1"/>
    <property type="match status" value="1"/>
</dbReference>
<dbReference type="InterPro" id="IPR035979">
    <property type="entry name" value="RBD_domain_sf"/>
</dbReference>
<feature type="domain" description="RRM" evidence="6">
    <location>
        <begin position="323"/>
        <end position="400"/>
    </location>
</feature>
<dbReference type="OrthoDB" id="431068at2759"/>
<evidence type="ECO:0000313" key="8">
    <source>
        <dbReference type="Proteomes" id="UP000291116"/>
    </source>
</evidence>
<evidence type="ECO:0000256" key="3">
    <source>
        <dbReference type="PROSITE-ProRule" id="PRU00176"/>
    </source>
</evidence>
<dbReference type="Gene3D" id="3.30.70.330">
    <property type="match status" value="2"/>
</dbReference>
<dbReference type="PANTHER" id="PTHR13976">
    <property type="entry name" value="HETEROGENEOUS NUCLEAR RIBONUCLEOPROTEIN-RELATED"/>
    <property type="match status" value="1"/>
</dbReference>
<evidence type="ECO:0000259" key="6">
    <source>
        <dbReference type="PROSITE" id="PS50102"/>
    </source>
</evidence>
<evidence type="ECO:0000256" key="4">
    <source>
        <dbReference type="SAM" id="MobiDB-lite"/>
    </source>
</evidence>
<dbReference type="PROSITE" id="PS50102">
    <property type="entry name" value="RRM"/>
    <property type="match status" value="1"/>
</dbReference>
<reference evidence="7 8" key="1">
    <citation type="submission" date="2019-01" db="EMBL/GenBank/DDBJ databases">
        <authorList>
            <person name="Ferrante I. M."/>
        </authorList>
    </citation>
    <scope>NUCLEOTIDE SEQUENCE [LARGE SCALE GENOMIC DNA]</scope>
    <source>
        <strain evidence="7 8">B856</strain>
    </source>
</reference>